<name>A0A4R5DIL0_9ACTN</name>
<feature type="domain" description="AB hydrolase-1" evidence="1">
    <location>
        <begin position="18"/>
        <end position="215"/>
    </location>
</feature>
<dbReference type="GO" id="GO:0016787">
    <property type="term" value="F:hydrolase activity"/>
    <property type="evidence" value="ECO:0007669"/>
    <property type="project" value="UniProtKB-KW"/>
</dbReference>
<dbReference type="Pfam" id="PF12697">
    <property type="entry name" value="Abhydrolase_6"/>
    <property type="match status" value="1"/>
</dbReference>
<gene>
    <name evidence="2" type="ORF">E1269_08535</name>
</gene>
<dbReference type="InterPro" id="IPR029058">
    <property type="entry name" value="AB_hydrolase_fold"/>
</dbReference>
<dbReference type="EMBL" id="SMKZ01000009">
    <property type="protein sequence ID" value="TDE11800.1"/>
    <property type="molecule type" value="Genomic_DNA"/>
</dbReference>
<reference evidence="2 3" key="1">
    <citation type="submission" date="2019-03" db="EMBL/GenBank/DDBJ databases">
        <title>Draft genome sequences of novel Actinobacteria.</title>
        <authorList>
            <person name="Sahin N."/>
            <person name="Ay H."/>
            <person name="Saygin H."/>
        </authorList>
    </citation>
    <scope>NUCLEOTIDE SEQUENCE [LARGE SCALE GENOMIC DNA]</scope>
    <source>
        <strain evidence="2 3">5K138</strain>
    </source>
</reference>
<dbReference type="InParanoid" id="A0A4R5DIL0"/>
<evidence type="ECO:0000259" key="1">
    <source>
        <dbReference type="Pfam" id="PF12697"/>
    </source>
</evidence>
<accession>A0A4R5DIL0</accession>
<sequence>MIDPAGAFHGMRPMTGAVEPLAQRFTVFTYDRRGRGDSGDTLPYAPQREVDDLAAVIELAGGQAYVYGFSSGAAVALRAAAAGLPIRMLALLEPPFAVDEPADEPFIAEVRRLLDAGERGAVVEFVNRGIGVPEEFVKQLRDHPAWPGLEALAHTYLYDFATMESMTSELLGGVRTPTLVITSTGSDDYLRSTSLDVADRLPRGEHRAVPGGWHGLDDADLARALSDWFR</sequence>
<keyword evidence="3" id="KW-1185">Reference proteome</keyword>
<dbReference type="AlphaFoldDB" id="A0A4R5DIL0"/>
<comment type="caution">
    <text evidence="2">The sequence shown here is derived from an EMBL/GenBank/DDBJ whole genome shotgun (WGS) entry which is preliminary data.</text>
</comment>
<organism evidence="2 3">
    <name type="scientific">Jiangella asiatica</name>
    <dbReference type="NCBI Taxonomy" id="2530372"/>
    <lineage>
        <taxon>Bacteria</taxon>
        <taxon>Bacillati</taxon>
        <taxon>Actinomycetota</taxon>
        <taxon>Actinomycetes</taxon>
        <taxon>Jiangellales</taxon>
        <taxon>Jiangellaceae</taxon>
        <taxon>Jiangella</taxon>
    </lineage>
</organism>
<proteinExistence type="predicted"/>
<protein>
    <submittedName>
        <fullName evidence="2">Alpha/beta hydrolase</fullName>
    </submittedName>
</protein>
<dbReference type="InterPro" id="IPR000073">
    <property type="entry name" value="AB_hydrolase_1"/>
</dbReference>
<dbReference type="OrthoDB" id="63519at2"/>
<dbReference type="Proteomes" id="UP000294739">
    <property type="component" value="Unassembled WGS sequence"/>
</dbReference>
<evidence type="ECO:0000313" key="2">
    <source>
        <dbReference type="EMBL" id="TDE11800.1"/>
    </source>
</evidence>
<dbReference type="Gene3D" id="3.40.50.1820">
    <property type="entry name" value="alpha/beta hydrolase"/>
    <property type="match status" value="1"/>
</dbReference>
<dbReference type="SUPFAM" id="SSF53474">
    <property type="entry name" value="alpha/beta-Hydrolases"/>
    <property type="match status" value="1"/>
</dbReference>
<evidence type="ECO:0000313" key="3">
    <source>
        <dbReference type="Proteomes" id="UP000294739"/>
    </source>
</evidence>
<dbReference type="FunCoup" id="A0A4R5DIL0">
    <property type="interactions" value="13"/>
</dbReference>
<keyword evidence="2" id="KW-0378">Hydrolase</keyword>